<sequence>MMTQYTLPFLFINLGGEMVYILDQRLRAQNIAIEKARKVLNDIVRIMFNHRFMEELFKPQEIYNKGALKSLFYDLAHASIMRLNETSMNKLYDLMTMVFKWQVFSASHPRELVLITLNHLDSIRALVTCPIIQKQLDTAYFMFIKTYGQMTCGELQRVRYSLLNFLQDVRIRVSLLLRQRLQNPDGSFVIPTNLQLFYGSETPGKIRIYSREGLPIDLLSFYSGGKYTAASQPGSTELRGIRNTLLGTNIYSASRTDSDRSEISYDGQERYRKEINLLVAQLGQENVRLPDDSFSLQLFSSNEQPQNSMTQMEMESSSTNTTDDAFEPNPHTEALNKILAEMQPPITKDQSQFDLLDLMEELS</sequence>
<dbReference type="RefSeq" id="XP_014252978.1">
    <property type="nucleotide sequence ID" value="XM_014397492.2"/>
</dbReference>
<evidence type="ECO:0000313" key="2">
    <source>
        <dbReference type="EnsemblMetazoa" id="XP_014252978.1"/>
    </source>
</evidence>
<dbReference type="PANTHER" id="PTHR21439:SF0">
    <property type="entry name" value="PROTEIN OSCP1"/>
    <property type="match status" value="1"/>
</dbReference>
<accession>A0A8I6S3Z5</accession>
<dbReference type="Proteomes" id="UP000494040">
    <property type="component" value="Unassembled WGS sequence"/>
</dbReference>
<organism evidence="2 3">
    <name type="scientific">Cimex lectularius</name>
    <name type="common">Bed bug</name>
    <name type="synonym">Acanthia lectularia</name>
    <dbReference type="NCBI Taxonomy" id="79782"/>
    <lineage>
        <taxon>Eukaryota</taxon>
        <taxon>Metazoa</taxon>
        <taxon>Ecdysozoa</taxon>
        <taxon>Arthropoda</taxon>
        <taxon>Hexapoda</taxon>
        <taxon>Insecta</taxon>
        <taxon>Pterygota</taxon>
        <taxon>Neoptera</taxon>
        <taxon>Paraneoptera</taxon>
        <taxon>Hemiptera</taxon>
        <taxon>Heteroptera</taxon>
        <taxon>Panheteroptera</taxon>
        <taxon>Cimicomorpha</taxon>
        <taxon>Cimicidae</taxon>
        <taxon>Cimex</taxon>
    </lineage>
</organism>
<dbReference type="AlphaFoldDB" id="A0A8I6S3Z5"/>
<dbReference type="Pfam" id="PF10188">
    <property type="entry name" value="Oscp1"/>
    <property type="match status" value="1"/>
</dbReference>
<feature type="region of interest" description="Disordered" evidence="1">
    <location>
        <begin position="302"/>
        <end position="328"/>
    </location>
</feature>
<dbReference type="InterPro" id="IPR019332">
    <property type="entry name" value="OSCP1"/>
</dbReference>
<dbReference type="OrthoDB" id="2157380at2759"/>
<feature type="compositionally biased region" description="Low complexity" evidence="1">
    <location>
        <begin position="306"/>
        <end position="322"/>
    </location>
</feature>
<reference evidence="2" key="1">
    <citation type="submission" date="2022-01" db="UniProtKB">
        <authorList>
            <consortium name="EnsemblMetazoa"/>
        </authorList>
    </citation>
    <scope>IDENTIFICATION</scope>
</reference>
<dbReference type="GO" id="GO:0005886">
    <property type="term" value="C:plasma membrane"/>
    <property type="evidence" value="ECO:0007669"/>
    <property type="project" value="TreeGrafter"/>
</dbReference>
<proteinExistence type="predicted"/>
<dbReference type="GO" id="GO:0005737">
    <property type="term" value="C:cytoplasm"/>
    <property type="evidence" value="ECO:0007669"/>
    <property type="project" value="TreeGrafter"/>
</dbReference>
<evidence type="ECO:0008006" key="4">
    <source>
        <dbReference type="Google" id="ProtNLM"/>
    </source>
</evidence>
<dbReference type="KEGG" id="clec:106668595"/>
<evidence type="ECO:0000313" key="3">
    <source>
        <dbReference type="Proteomes" id="UP000494040"/>
    </source>
</evidence>
<dbReference type="OMA" id="KYQVVNC"/>
<dbReference type="EnsemblMetazoa" id="XM_014397492.2">
    <property type="protein sequence ID" value="XP_014252978.1"/>
    <property type="gene ID" value="LOC106668595"/>
</dbReference>
<name>A0A8I6S3Z5_CIMLE</name>
<evidence type="ECO:0000256" key="1">
    <source>
        <dbReference type="SAM" id="MobiDB-lite"/>
    </source>
</evidence>
<dbReference type="GeneID" id="106668595"/>
<keyword evidence="3" id="KW-1185">Reference proteome</keyword>
<dbReference type="CTD" id="127700"/>
<dbReference type="PANTHER" id="PTHR21439">
    <property type="entry name" value="OXIDORED-NITRO DOMAIN-CONTAINING PROTEIN"/>
    <property type="match status" value="1"/>
</dbReference>
<protein>
    <recommendedName>
        <fullName evidence="4">Protein OSCP1</fullName>
    </recommendedName>
</protein>